<organism evidence="1 2">
    <name type="scientific">Fibrella aquatilis</name>
    <dbReference type="NCBI Taxonomy" id="2817059"/>
    <lineage>
        <taxon>Bacteria</taxon>
        <taxon>Pseudomonadati</taxon>
        <taxon>Bacteroidota</taxon>
        <taxon>Cytophagia</taxon>
        <taxon>Cytophagales</taxon>
        <taxon>Spirosomataceae</taxon>
        <taxon>Fibrella</taxon>
    </lineage>
</organism>
<sequence>MAVNKPQIGGVIIPEETSEAIKFLQENKTAMVGKFTTDSLSQAPVMGVQKLQEAFDTFQPQVEVTHETEGGEEVNETLFFQNLTAFSKQGIIDQSAFLQALQAQEDNYQTLIKRLMSNKTFQKVLADPQAKQAFIDALNVMADELESNDKNAN</sequence>
<reference evidence="1 2" key="1">
    <citation type="submission" date="2021-03" db="EMBL/GenBank/DDBJ databases">
        <title>Fibrella sp. HMF5036 genome sequencing and assembly.</title>
        <authorList>
            <person name="Kang H."/>
            <person name="Kim H."/>
            <person name="Bae S."/>
            <person name="Joh K."/>
        </authorList>
    </citation>
    <scope>NUCLEOTIDE SEQUENCE [LARGE SCALE GENOMIC DNA]</scope>
    <source>
        <strain evidence="1 2">HMF5036</strain>
    </source>
</reference>
<evidence type="ECO:0008006" key="3">
    <source>
        <dbReference type="Google" id="ProtNLM"/>
    </source>
</evidence>
<protein>
    <recommendedName>
        <fullName evidence="3">Type VI secretion system, VipA, VC_A0107 or Hcp2</fullName>
    </recommendedName>
</protein>
<gene>
    <name evidence="1" type="ORF">J2I48_15650</name>
</gene>
<dbReference type="Proteomes" id="UP000664795">
    <property type="component" value="Unassembled WGS sequence"/>
</dbReference>
<dbReference type="AlphaFoldDB" id="A0A939G5V1"/>
<dbReference type="EMBL" id="JAFMYU010000012">
    <property type="protein sequence ID" value="MBO0932446.1"/>
    <property type="molecule type" value="Genomic_DNA"/>
</dbReference>
<accession>A0A939G5V1</accession>
<dbReference type="RefSeq" id="WP_207336407.1">
    <property type="nucleotide sequence ID" value="NZ_JAFMYU010000012.1"/>
</dbReference>
<name>A0A939G5V1_9BACT</name>
<evidence type="ECO:0000313" key="2">
    <source>
        <dbReference type="Proteomes" id="UP000664795"/>
    </source>
</evidence>
<keyword evidence="2" id="KW-1185">Reference proteome</keyword>
<comment type="caution">
    <text evidence="1">The sequence shown here is derived from an EMBL/GenBank/DDBJ whole genome shotgun (WGS) entry which is preliminary data.</text>
</comment>
<proteinExistence type="predicted"/>
<evidence type="ECO:0000313" key="1">
    <source>
        <dbReference type="EMBL" id="MBO0932446.1"/>
    </source>
</evidence>